<evidence type="ECO:0000313" key="2">
    <source>
        <dbReference type="EMBL" id="VFU22694.1"/>
    </source>
</evidence>
<feature type="region of interest" description="Disordered" evidence="1">
    <location>
        <begin position="80"/>
        <end position="159"/>
    </location>
</feature>
<proteinExistence type="predicted"/>
<accession>A0A6N2K372</accession>
<dbReference type="InterPro" id="IPR038947">
    <property type="entry name" value="At3g27210-like"/>
</dbReference>
<feature type="compositionally biased region" description="Polar residues" evidence="1">
    <location>
        <begin position="145"/>
        <end position="156"/>
    </location>
</feature>
<dbReference type="PANTHER" id="PTHR34280">
    <property type="entry name" value="OS01G0920100 PROTEIN"/>
    <property type="match status" value="1"/>
</dbReference>
<sequence>MGTCASVHNGTAPESAMKLGVSFSSKKDKLVTPESPINDNKHSTANPPIKTFGDFGSKEESFFDSRAWIDSDCEDDFYSVNGDFTPSRGNTPVHHNFAAGTPQANKNPLEGRPPGSELGPSPTGKKRLSDLFKDRIREDRDADGLQTSGQGDQNIANGKVEVKQTILDVLPKSANTTPYLSGTNSVCSSERTANGDALSEKEKSFKSTQRCLPSLIFCRSFSERKKKSPAIAV</sequence>
<feature type="region of interest" description="Disordered" evidence="1">
    <location>
        <begin position="182"/>
        <end position="201"/>
    </location>
</feature>
<dbReference type="PANTHER" id="PTHR34280:SF2">
    <property type="entry name" value="OS01G0920100 PROTEIN"/>
    <property type="match status" value="1"/>
</dbReference>
<dbReference type="AlphaFoldDB" id="A0A6N2K372"/>
<gene>
    <name evidence="2" type="ORF">SVIM_LOCUS26849</name>
</gene>
<organism evidence="2">
    <name type="scientific">Salix viminalis</name>
    <name type="common">Common osier</name>
    <name type="synonym">Basket willow</name>
    <dbReference type="NCBI Taxonomy" id="40686"/>
    <lineage>
        <taxon>Eukaryota</taxon>
        <taxon>Viridiplantae</taxon>
        <taxon>Streptophyta</taxon>
        <taxon>Embryophyta</taxon>
        <taxon>Tracheophyta</taxon>
        <taxon>Spermatophyta</taxon>
        <taxon>Magnoliopsida</taxon>
        <taxon>eudicotyledons</taxon>
        <taxon>Gunneridae</taxon>
        <taxon>Pentapetalae</taxon>
        <taxon>rosids</taxon>
        <taxon>fabids</taxon>
        <taxon>Malpighiales</taxon>
        <taxon>Salicaceae</taxon>
        <taxon>Saliceae</taxon>
        <taxon>Salix</taxon>
    </lineage>
</organism>
<feature type="compositionally biased region" description="Basic and acidic residues" evidence="1">
    <location>
        <begin position="127"/>
        <end position="143"/>
    </location>
</feature>
<protein>
    <submittedName>
        <fullName evidence="2">Uncharacterized protein</fullName>
    </submittedName>
</protein>
<evidence type="ECO:0000256" key="1">
    <source>
        <dbReference type="SAM" id="MobiDB-lite"/>
    </source>
</evidence>
<feature type="compositionally biased region" description="Polar residues" evidence="1">
    <location>
        <begin position="182"/>
        <end position="192"/>
    </location>
</feature>
<dbReference type="EMBL" id="CAADRP010000080">
    <property type="protein sequence ID" value="VFU22694.1"/>
    <property type="molecule type" value="Genomic_DNA"/>
</dbReference>
<name>A0A6N2K372_SALVM</name>
<reference evidence="2" key="1">
    <citation type="submission" date="2019-03" db="EMBL/GenBank/DDBJ databases">
        <authorList>
            <person name="Mank J."/>
            <person name="Almeida P."/>
        </authorList>
    </citation>
    <scope>NUCLEOTIDE SEQUENCE</scope>
    <source>
        <strain evidence="2">78183</strain>
    </source>
</reference>
<feature type="compositionally biased region" description="Polar residues" evidence="1">
    <location>
        <begin position="35"/>
        <end position="46"/>
    </location>
</feature>
<feature type="region of interest" description="Disordered" evidence="1">
    <location>
        <begin position="27"/>
        <end position="55"/>
    </location>
</feature>